<evidence type="ECO:0000313" key="2">
    <source>
        <dbReference type="Proteomes" id="UP001162501"/>
    </source>
</evidence>
<proteinExistence type="predicted"/>
<feature type="non-terminal residue" evidence="1">
    <location>
        <position position="122"/>
    </location>
</feature>
<sequence length="122" mass="13647">NYQCVCLSGWKGTFCEQDSNDCKMNPCENNCTCIDLDNGYRCMRARGQNLFHHCRSAALKNCYSGKLRILGQVRGASSVVCPPSWWGCLQRSVPKKGNAKECSNYHMCVSRSVTSDLCDSMD</sequence>
<reference evidence="1" key="2">
    <citation type="submission" date="2025-03" db="EMBL/GenBank/DDBJ databases">
        <authorList>
            <consortium name="ELIXIR-Norway"/>
            <consortium name="Elixir Norway"/>
        </authorList>
    </citation>
    <scope>NUCLEOTIDE SEQUENCE</scope>
</reference>
<feature type="non-terminal residue" evidence="1">
    <location>
        <position position="1"/>
    </location>
</feature>
<dbReference type="EMBL" id="OX596106">
    <property type="protein sequence ID" value="CAN0152076.1"/>
    <property type="molecule type" value="Genomic_DNA"/>
</dbReference>
<name>A0AC59Z1D0_RANTA</name>
<accession>A0AC59Z1D0</accession>
<protein>
    <submittedName>
        <fullName evidence="1">Uncharacterized protein</fullName>
    </submittedName>
</protein>
<organism evidence="1 2">
    <name type="scientific">Rangifer tarandus platyrhynchus</name>
    <name type="common">Svalbard reindeer</name>
    <dbReference type="NCBI Taxonomy" id="3082113"/>
    <lineage>
        <taxon>Eukaryota</taxon>
        <taxon>Metazoa</taxon>
        <taxon>Chordata</taxon>
        <taxon>Craniata</taxon>
        <taxon>Vertebrata</taxon>
        <taxon>Euteleostomi</taxon>
        <taxon>Mammalia</taxon>
        <taxon>Eutheria</taxon>
        <taxon>Laurasiatheria</taxon>
        <taxon>Artiodactyla</taxon>
        <taxon>Ruminantia</taxon>
        <taxon>Pecora</taxon>
        <taxon>Cervidae</taxon>
        <taxon>Odocoileinae</taxon>
        <taxon>Rangifer</taxon>
    </lineage>
</organism>
<evidence type="ECO:0000313" key="1">
    <source>
        <dbReference type="EMBL" id="CAN0152076.1"/>
    </source>
</evidence>
<dbReference type="Proteomes" id="UP001162501">
    <property type="component" value="Chromosome 22"/>
</dbReference>
<gene>
    <name evidence="1" type="ORF">MRATA1EN22A_LOCUS12815</name>
</gene>
<reference evidence="1" key="1">
    <citation type="submission" date="2023-05" db="EMBL/GenBank/DDBJ databases">
        <authorList>
            <consortium name="ELIXIR-Norway"/>
        </authorList>
    </citation>
    <scope>NUCLEOTIDE SEQUENCE</scope>
</reference>